<dbReference type="CDD" id="cd07575">
    <property type="entry name" value="Xc-1258_like"/>
    <property type="match status" value="1"/>
</dbReference>
<comment type="caution">
    <text evidence="7">The sequence shown here is derived from an EMBL/GenBank/DDBJ whole genome shotgun (WGS) entry which is preliminary data.</text>
</comment>
<accession>A0A1E5TEM6</accession>
<dbReference type="PANTHER" id="PTHR47799">
    <property type="entry name" value="OMEGA-AMIDASE YAFV"/>
    <property type="match status" value="1"/>
</dbReference>
<evidence type="ECO:0000259" key="6">
    <source>
        <dbReference type="PROSITE" id="PS50263"/>
    </source>
</evidence>
<evidence type="ECO:0000256" key="5">
    <source>
        <dbReference type="ARBA" id="ARBA00072139"/>
    </source>
</evidence>
<protein>
    <recommendedName>
        <fullName evidence="5">Omega-amidase YafV</fullName>
        <ecNumber evidence="3">3.5.1.3</ecNumber>
    </recommendedName>
</protein>
<name>A0A1E5TEM6_9FLAO</name>
<dbReference type="FunFam" id="3.60.110.10:FF:000004">
    <property type="entry name" value="Carbon-nitrogen hydrolase"/>
    <property type="match status" value="1"/>
</dbReference>
<dbReference type="Proteomes" id="UP000095713">
    <property type="component" value="Unassembled WGS sequence"/>
</dbReference>
<dbReference type="RefSeq" id="WP_069828458.1">
    <property type="nucleotide sequence ID" value="NZ_MDJD01000006.1"/>
</dbReference>
<dbReference type="NCBIfam" id="NF007757">
    <property type="entry name" value="PRK10438.1"/>
    <property type="match status" value="1"/>
</dbReference>
<keyword evidence="8" id="KW-1185">Reference proteome</keyword>
<dbReference type="GO" id="GO:0106008">
    <property type="term" value="F:2-oxoglutaramate amidase activity"/>
    <property type="evidence" value="ECO:0007669"/>
    <property type="project" value="TreeGrafter"/>
</dbReference>
<dbReference type="OrthoDB" id="9811121at2"/>
<comment type="catalytic activity">
    <reaction evidence="4">
        <text>a monoamide of a dicarboxylate + H2O = a dicarboxylate + NH4(+)</text>
        <dbReference type="Rhea" id="RHEA:11716"/>
        <dbReference type="ChEBI" id="CHEBI:15377"/>
        <dbReference type="ChEBI" id="CHEBI:28938"/>
        <dbReference type="ChEBI" id="CHEBI:28965"/>
        <dbReference type="ChEBI" id="CHEBI:77450"/>
        <dbReference type="EC" id="3.5.1.3"/>
    </reaction>
</comment>
<dbReference type="GO" id="GO:0050152">
    <property type="term" value="F:omega-amidase activity"/>
    <property type="evidence" value="ECO:0007669"/>
    <property type="project" value="UniProtKB-EC"/>
</dbReference>
<evidence type="ECO:0000256" key="1">
    <source>
        <dbReference type="ARBA" id="ARBA00010613"/>
    </source>
</evidence>
<keyword evidence="2 7" id="KW-0378">Hydrolase</keyword>
<dbReference type="Pfam" id="PF00795">
    <property type="entry name" value="CN_hydrolase"/>
    <property type="match status" value="1"/>
</dbReference>
<sequence length="259" mass="29791">MQKTLNVGLIQSDLVWENPEQNRLNFTKKIESISNEVDVIILPEMFTTGFTMNAKAVAETMKGETVAWMQGAALKNNAAIVGSIIILEDETFFNRLLFVEPSGNIIFYNKRHTFTLVGEHKIYKAGKEKVIIDYKGWKICPQICYDLRFPVWARNTEDYDVLLYVANWPKPRISAWDALLKARAIENMTYCIGVNRVGTDGVNSEYSGHTAVYDVLGKQITSFQPHKEQIEIVTLEKRHIEAYRNKLKFLNDRDTFNLM</sequence>
<dbReference type="InterPro" id="IPR036526">
    <property type="entry name" value="C-N_Hydrolase_sf"/>
</dbReference>
<gene>
    <name evidence="7" type="ORF">A8C32_09810</name>
</gene>
<dbReference type="PANTHER" id="PTHR47799:SF1">
    <property type="entry name" value="OMEGA-AMIDASE YAFV"/>
    <property type="match status" value="1"/>
</dbReference>
<dbReference type="InterPro" id="IPR052737">
    <property type="entry name" value="Omega-amidase_YafV"/>
</dbReference>
<dbReference type="PROSITE" id="PS50263">
    <property type="entry name" value="CN_HYDROLASE"/>
    <property type="match status" value="1"/>
</dbReference>
<evidence type="ECO:0000313" key="7">
    <source>
        <dbReference type="EMBL" id="OEK09798.1"/>
    </source>
</evidence>
<reference evidence="7 8" key="1">
    <citation type="submission" date="2016-05" db="EMBL/GenBank/DDBJ databases">
        <title>Draft Genome Sequence of Algibacter sp. Strain SK-16 Isolated from the Surface Water of Aburatsubo Inlet.</title>
        <authorList>
            <person name="Wong S.-K."/>
            <person name="Yoshizawa S."/>
            <person name="Nakajima Y."/>
            <person name="Ogura Y."/>
            <person name="Tetsuya H."/>
            <person name="Hamasaki K."/>
        </authorList>
    </citation>
    <scope>NUCLEOTIDE SEQUENCE [LARGE SCALE GENOMIC DNA]</scope>
    <source>
        <strain evidence="7 8">SK-16</strain>
    </source>
</reference>
<evidence type="ECO:0000256" key="2">
    <source>
        <dbReference type="ARBA" id="ARBA00022801"/>
    </source>
</evidence>
<dbReference type="Gene3D" id="3.60.110.10">
    <property type="entry name" value="Carbon-nitrogen hydrolase"/>
    <property type="match status" value="1"/>
</dbReference>
<dbReference type="InterPro" id="IPR003010">
    <property type="entry name" value="C-N_Hydrolase"/>
</dbReference>
<dbReference type="AlphaFoldDB" id="A0A1E5TEM6"/>
<dbReference type="SUPFAM" id="SSF56317">
    <property type="entry name" value="Carbon-nitrogen hydrolase"/>
    <property type="match status" value="1"/>
</dbReference>
<comment type="similarity">
    <text evidence="1">Belongs to the carbon-nitrogen hydrolase superfamily. NIT1/NIT2 family.</text>
</comment>
<dbReference type="STRING" id="1849968.A8C32_09810"/>
<dbReference type="EMBL" id="MDJD01000006">
    <property type="protein sequence ID" value="OEK09798.1"/>
    <property type="molecule type" value="Genomic_DNA"/>
</dbReference>
<evidence type="ECO:0000256" key="4">
    <source>
        <dbReference type="ARBA" id="ARBA00052904"/>
    </source>
</evidence>
<dbReference type="EC" id="3.5.1.3" evidence="3"/>
<organism evidence="7 8">
    <name type="scientific">Flavivirga aquatica</name>
    <dbReference type="NCBI Taxonomy" id="1849968"/>
    <lineage>
        <taxon>Bacteria</taxon>
        <taxon>Pseudomonadati</taxon>
        <taxon>Bacteroidota</taxon>
        <taxon>Flavobacteriia</taxon>
        <taxon>Flavobacteriales</taxon>
        <taxon>Flavobacteriaceae</taxon>
        <taxon>Flavivirga</taxon>
    </lineage>
</organism>
<evidence type="ECO:0000256" key="3">
    <source>
        <dbReference type="ARBA" id="ARBA00039118"/>
    </source>
</evidence>
<evidence type="ECO:0000313" key="8">
    <source>
        <dbReference type="Proteomes" id="UP000095713"/>
    </source>
</evidence>
<feature type="domain" description="CN hydrolase" evidence="6">
    <location>
        <begin position="5"/>
        <end position="240"/>
    </location>
</feature>
<proteinExistence type="inferred from homology"/>